<dbReference type="EMBL" id="KZ302010">
    <property type="protein sequence ID" value="PFH50134.1"/>
    <property type="molecule type" value="Genomic_DNA"/>
</dbReference>
<dbReference type="Proteomes" id="UP000242287">
    <property type="component" value="Unassembled WGS sequence"/>
</dbReference>
<accession>A0A2A9NLC4</accession>
<organism evidence="2 3">
    <name type="scientific">Amanita thiersii Skay4041</name>
    <dbReference type="NCBI Taxonomy" id="703135"/>
    <lineage>
        <taxon>Eukaryota</taxon>
        <taxon>Fungi</taxon>
        <taxon>Dikarya</taxon>
        <taxon>Basidiomycota</taxon>
        <taxon>Agaricomycotina</taxon>
        <taxon>Agaricomycetes</taxon>
        <taxon>Agaricomycetidae</taxon>
        <taxon>Agaricales</taxon>
        <taxon>Pluteineae</taxon>
        <taxon>Amanitaceae</taxon>
        <taxon>Amanita</taxon>
    </lineage>
</organism>
<name>A0A2A9NLC4_9AGAR</name>
<sequence>MVNADHDRSVQRQGQRPLSRHERYVYTYNLVAASTPLQFLISVEPASSKPTHGRYIFRLAFRANGIERSLGEPVELRMAVNPKQLNFVIFVFPGKTTLPTGGLWSLRVWLRVNGIDHRLFGEDELWVGKDLDFDAIADASFARLKNVDTREQMYHGFVGKALVNFIVRWQRTNHGSYKYSLDYEAGGVSATLFADLELRFDGDPRTVTFLIYTVPISSLPAGASHRLRVWLRSLVQLTSDPSTQYALPFNDSYIYQRIWKSDSFKVGARLDFESLGGKMIMAFPAVGGPETIVSVASRSPSTGGNHDKSKRSFYNQ</sequence>
<dbReference type="OrthoDB" id="3210666at2759"/>
<gene>
    <name evidence="2" type="ORF">AMATHDRAFT_75765</name>
</gene>
<keyword evidence="3" id="KW-1185">Reference proteome</keyword>
<feature type="region of interest" description="Disordered" evidence="1">
    <location>
        <begin position="297"/>
        <end position="316"/>
    </location>
</feature>
<proteinExistence type="predicted"/>
<protein>
    <submittedName>
        <fullName evidence="2">Uncharacterized protein</fullName>
    </submittedName>
</protein>
<dbReference type="AlphaFoldDB" id="A0A2A9NLC4"/>
<evidence type="ECO:0000313" key="3">
    <source>
        <dbReference type="Proteomes" id="UP000242287"/>
    </source>
</evidence>
<reference evidence="2 3" key="1">
    <citation type="submission" date="2014-02" db="EMBL/GenBank/DDBJ databases">
        <title>Transposable element dynamics among asymbiotic and ectomycorrhizal Amanita fungi.</title>
        <authorList>
            <consortium name="DOE Joint Genome Institute"/>
            <person name="Hess J."/>
            <person name="Skrede I."/>
            <person name="Wolfe B."/>
            <person name="LaButti K."/>
            <person name="Ohm R.A."/>
            <person name="Grigoriev I.V."/>
            <person name="Pringle A."/>
        </authorList>
    </citation>
    <scope>NUCLEOTIDE SEQUENCE [LARGE SCALE GENOMIC DNA]</scope>
    <source>
        <strain evidence="2 3">SKay4041</strain>
    </source>
</reference>
<evidence type="ECO:0000313" key="2">
    <source>
        <dbReference type="EMBL" id="PFH50134.1"/>
    </source>
</evidence>
<evidence type="ECO:0000256" key="1">
    <source>
        <dbReference type="SAM" id="MobiDB-lite"/>
    </source>
</evidence>